<dbReference type="Gene3D" id="3.40.50.620">
    <property type="entry name" value="HUPs"/>
    <property type="match status" value="1"/>
</dbReference>
<dbReference type="OrthoDB" id="9763290at2"/>
<feature type="binding site" evidence="10">
    <location>
        <position position="100"/>
    </location>
    <ligand>
        <name>L-glutamine</name>
        <dbReference type="ChEBI" id="CHEBI:58359"/>
    </ligand>
</feature>
<accession>A0A411YD80</accession>
<reference evidence="12 13" key="1">
    <citation type="submission" date="2019-01" db="EMBL/GenBank/DDBJ databases">
        <title>Egibacter rhizosphaerae EGI 80759T.</title>
        <authorList>
            <person name="Chen D.-D."/>
            <person name="Tian Y."/>
            <person name="Jiao J.-Y."/>
            <person name="Zhang X.-T."/>
            <person name="Zhang Y.-G."/>
            <person name="Zhang Y."/>
            <person name="Xiao M."/>
            <person name="Shu W.-S."/>
            <person name="Li W.-J."/>
        </authorList>
    </citation>
    <scope>NUCLEOTIDE SEQUENCE [LARGE SCALE GENOMIC DNA]</scope>
    <source>
        <strain evidence="12 13">EGI 80759</strain>
    </source>
</reference>
<evidence type="ECO:0000256" key="3">
    <source>
        <dbReference type="ARBA" id="ARBA00012737"/>
    </source>
</evidence>
<comment type="catalytic activity">
    <reaction evidence="8">
        <text>L-aspartate + L-glutamine + ATP + H2O = L-asparagine + L-glutamate + AMP + diphosphate + H(+)</text>
        <dbReference type="Rhea" id="RHEA:12228"/>
        <dbReference type="ChEBI" id="CHEBI:15377"/>
        <dbReference type="ChEBI" id="CHEBI:15378"/>
        <dbReference type="ChEBI" id="CHEBI:29985"/>
        <dbReference type="ChEBI" id="CHEBI:29991"/>
        <dbReference type="ChEBI" id="CHEBI:30616"/>
        <dbReference type="ChEBI" id="CHEBI:33019"/>
        <dbReference type="ChEBI" id="CHEBI:58048"/>
        <dbReference type="ChEBI" id="CHEBI:58359"/>
        <dbReference type="ChEBI" id="CHEBI:456215"/>
        <dbReference type="EC" id="6.3.5.4"/>
    </reaction>
</comment>
<dbReference type="CDD" id="cd00712">
    <property type="entry name" value="AsnB"/>
    <property type="match status" value="1"/>
</dbReference>
<comment type="pathway">
    <text evidence="1">Amino-acid biosynthesis; L-asparagine biosynthesis; L-asparagine from L-aspartate (L-Gln route): step 1/1.</text>
</comment>
<dbReference type="GO" id="GO:0005524">
    <property type="term" value="F:ATP binding"/>
    <property type="evidence" value="ECO:0007669"/>
    <property type="project" value="UniProtKB-KW"/>
</dbReference>
<keyword evidence="12" id="KW-0808">Transferase</keyword>
<keyword evidence="9" id="KW-0028">Amino-acid biosynthesis</keyword>
<evidence type="ECO:0000256" key="10">
    <source>
        <dbReference type="PIRSR" id="PIRSR001589-2"/>
    </source>
</evidence>
<dbReference type="CDD" id="cd01991">
    <property type="entry name" value="Asn_synthase_B_C"/>
    <property type="match status" value="1"/>
</dbReference>
<keyword evidence="6 9" id="KW-0061">Asparagine biosynthesis</keyword>
<dbReference type="InterPro" id="IPR033738">
    <property type="entry name" value="AsnB_N"/>
</dbReference>
<feature type="binding site" evidence="10">
    <location>
        <begin position="369"/>
        <end position="370"/>
    </location>
    <ligand>
        <name>ATP</name>
        <dbReference type="ChEBI" id="CHEBI:30616"/>
    </ligand>
</feature>
<dbReference type="PIRSF" id="PIRSF001589">
    <property type="entry name" value="Asn_synthetase_glu-h"/>
    <property type="match status" value="1"/>
</dbReference>
<dbReference type="PROSITE" id="PS51278">
    <property type="entry name" value="GATASE_TYPE_2"/>
    <property type="match status" value="1"/>
</dbReference>
<dbReference type="InterPro" id="IPR014729">
    <property type="entry name" value="Rossmann-like_a/b/a_fold"/>
</dbReference>
<keyword evidence="4 10" id="KW-0547">Nucleotide-binding</keyword>
<dbReference type="InterPro" id="IPR051786">
    <property type="entry name" value="ASN_synthetase/amidase"/>
</dbReference>
<dbReference type="Pfam" id="PF00733">
    <property type="entry name" value="Asn_synthase"/>
    <property type="match status" value="1"/>
</dbReference>
<evidence type="ECO:0000256" key="1">
    <source>
        <dbReference type="ARBA" id="ARBA00005187"/>
    </source>
</evidence>
<dbReference type="EMBL" id="CP036402">
    <property type="protein sequence ID" value="QBI19174.1"/>
    <property type="molecule type" value="Genomic_DNA"/>
</dbReference>
<dbReference type="PANTHER" id="PTHR43284">
    <property type="entry name" value="ASPARAGINE SYNTHETASE (GLUTAMINE-HYDROLYZING)"/>
    <property type="match status" value="1"/>
</dbReference>
<organism evidence="12 13">
    <name type="scientific">Egibacter rhizosphaerae</name>
    <dbReference type="NCBI Taxonomy" id="1670831"/>
    <lineage>
        <taxon>Bacteria</taxon>
        <taxon>Bacillati</taxon>
        <taxon>Actinomycetota</taxon>
        <taxon>Nitriliruptoria</taxon>
        <taxon>Egibacterales</taxon>
        <taxon>Egibacteraceae</taxon>
        <taxon>Egibacter</taxon>
    </lineage>
</organism>
<protein>
    <recommendedName>
        <fullName evidence="3">asparagine synthase (glutamine-hydrolyzing)</fullName>
        <ecNumber evidence="3">6.3.5.4</ecNumber>
    </recommendedName>
</protein>
<dbReference type="InterPro" id="IPR001962">
    <property type="entry name" value="Asn_synthase"/>
</dbReference>
<dbReference type="GO" id="GO:0004066">
    <property type="term" value="F:asparagine synthase (glutamine-hydrolyzing) activity"/>
    <property type="evidence" value="ECO:0007669"/>
    <property type="project" value="UniProtKB-EC"/>
</dbReference>
<keyword evidence="13" id="KW-1185">Reference proteome</keyword>
<proteinExistence type="inferred from homology"/>
<evidence type="ECO:0000256" key="5">
    <source>
        <dbReference type="ARBA" id="ARBA00022840"/>
    </source>
</evidence>
<evidence type="ECO:0000256" key="8">
    <source>
        <dbReference type="ARBA" id="ARBA00048741"/>
    </source>
</evidence>
<feature type="domain" description="Glutamine amidotransferase type-2" evidence="11">
    <location>
        <begin position="2"/>
        <end position="214"/>
    </location>
</feature>
<dbReference type="GO" id="GO:0005829">
    <property type="term" value="C:cytosol"/>
    <property type="evidence" value="ECO:0007669"/>
    <property type="project" value="TreeGrafter"/>
</dbReference>
<name>A0A411YD80_9ACTN</name>
<keyword evidence="7 9" id="KW-0315">Glutamine amidotransferase</keyword>
<dbReference type="InterPro" id="IPR006426">
    <property type="entry name" value="Asn_synth_AEB"/>
</dbReference>
<gene>
    <name evidence="12" type="ORF">ER308_06225</name>
</gene>
<dbReference type="EC" id="6.3.5.4" evidence="3"/>
<dbReference type="SUPFAM" id="SSF56235">
    <property type="entry name" value="N-terminal nucleophile aminohydrolases (Ntn hydrolases)"/>
    <property type="match status" value="1"/>
</dbReference>
<dbReference type="RefSeq" id="WP_131154171.1">
    <property type="nucleotide sequence ID" value="NZ_CP036402.1"/>
</dbReference>
<dbReference type="GO" id="GO:0006529">
    <property type="term" value="P:asparagine biosynthetic process"/>
    <property type="evidence" value="ECO:0007669"/>
    <property type="project" value="UniProtKB-KW"/>
</dbReference>
<dbReference type="KEGG" id="erz:ER308_06225"/>
<feature type="binding site" evidence="10">
    <location>
        <position position="266"/>
    </location>
    <ligand>
        <name>ATP</name>
        <dbReference type="ChEBI" id="CHEBI:30616"/>
    </ligand>
</feature>
<keyword evidence="5 10" id="KW-0067">ATP-binding</keyword>
<dbReference type="Gene3D" id="3.60.20.10">
    <property type="entry name" value="Glutamine Phosphoribosylpyrophosphate, subunit 1, domain 1"/>
    <property type="match status" value="1"/>
</dbReference>
<dbReference type="Pfam" id="PF13537">
    <property type="entry name" value="GATase_7"/>
    <property type="match status" value="1"/>
</dbReference>
<dbReference type="GO" id="GO:0016740">
    <property type="term" value="F:transferase activity"/>
    <property type="evidence" value="ECO:0007669"/>
    <property type="project" value="UniProtKB-KW"/>
</dbReference>
<dbReference type="Proteomes" id="UP000291469">
    <property type="component" value="Chromosome"/>
</dbReference>
<dbReference type="NCBIfam" id="TIGR01536">
    <property type="entry name" value="asn_synth_AEB"/>
    <property type="match status" value="1"/>
</dbReference>
<dbReference type="InterPro" id="IPR017535">
    <property type="entry name" value="Asparagine_synth"/>
</dbReference>
<evidence type="ECO:0000256" key="2">
    <source>
        <dbReference type="ARBA" id="ARBA00005752"/>
    </source>
</evidence>
<feature type="active site" description="For GATase activity" evidence="9">
    <location>
        <position position="2"/>
    </location>
</feature>
<sequence>MCGFSGEVRTDGGFADTTAVARMAESMGRRGPDGAGIYAQGNVSLGHRRLKIIDLSERAAQPMLDPELGLAIAFNGCIYNYPELRSELEQAGYRFWSHSDTEVIVKAYHRWGARCVERFHGMFAFALHERDTGRLVLARDRLGIKPLYLAPGQGRVRFASTLPAVLAGGGIDTTVDPVALHHYLSFHSVVPPPHTILSGVRKLPPATVRTVEPDGRERDEKYWRPRFERDPGKADWTARDWEDATLEALRVAVRRRLVADVPVGVLLSGGLDSSLIVGLLAEEGQRDLATFSVGFESVGGEEGDEFKYSDVVAEEFGTDHHQLRIATEEMLPALSEAIEAMSEPMVSHDAVGFYLLSKEVAKSRKVVQSGQGADEVFAGYHWYPPMLEAAGSGVETYREAFFDRDHEEMARVVAARHLVDHDASGAFAQAHFDRPGAETPADRALRIDSLVMLVDDPVKRVDNMTMAWGLEARVPFLDHELVELAAQCPPELKTAQDGKGVLKDAARRVIPSEVIDRPKGYFPVPALKYLQGPYLELVREALHAPAARERGLFRPEYVDELIAGHERPGGGTDPQHLTPLRGNKLWQLGLLELWLQAQDL</sequence>
<evidence type="ECO:0000256" key="4">
    <source>
        <dbReference type="ARBA" id="ARBA00022741"/>
    </source>
</evidence>
<evidence type="ECO:0000256" key="9">
    <source>
        <dbReference type="PIRSR" id="PIRSR001589-1"/>
    </source>
</evidence>
<comment type="similarity">
    <text evidence="2">Belongs to the asparagine synthetase family.</text>
</comment>
<dbReference type="NCBIfam" id="TIGR03104">
    <property type="entry name" value="trio_amidotrans"/>
    <property type="match status" value="1"/>
</dbReference>
<evidence type="ECO:0000256" key="6">
    <source>
        <dbReference type="ARBA" id="ARBA00022888"/>
    </source>
</evidence>
<dbReference type="AlphaFoldDB" id="A0A411YD80"/>
<dbReference type="PANTHER" id="PTHR43284:SF1">
    <property type="entry name" value="ASPARAGINE SYNTHETASE"/>
    <property type="match status" value="1"/>
</dbReference>
<evidence type="ECO:0000313" key="13">
    <source>
        <dbReference type="Proteomes" id="UP000291469"/>
    </source>
</evidence>
<evidence type="ECO:0000259" key="11">
    <source>
        <dbReference type="PROSITE" id="PS51278"/>
    </source>
</evidence>
<evidence type="ECO:0000313" key="12">
    <source>
        <dbReference type="EMBL" id="QBI19174.1"/>
    </source>
</evidence>
<evidence type="ECO:0000256" key="7">
    <source>
        <dbReference type="ARBA" id="ARBA00022962"/>
    </source>
</evidence>
<dbReference type="InterPro" id="IPR017932">
    <property type="entry name" value="GATase_2_dom"/>
</dbReference>
<dbReference type="InterPro" id="IPR029055">
    <property type="entry name" value="Ntn_hydrolases_N"/>
</dbReference>
<feature type="binding site" evidence="10">
    <location>
        <position position="293"/>
    </location>
    <ligand>
        <name>ATP</name>
        <dbReference type="ChEBI" id="CHEBI:30616"/>
    </ligand>
</feature>
<dbReference type="SUPFAM" id="SSF52402">
    <property type="entry name" value="Adenine nucleotide alpha hydrolases-like"/>
    <property type="match status" value="1"/>
</dbReference>